<comment type="caution">
    <text evidence="1">The sequence shown here is derived from an EMBL/GenBank/DDBJ whole genome shotgun (WGS) entry which is preliminary data.</text>
</comment>
<protein>
    <submittedName>
        <fullName evidence="1">Uncharacterized protein</fullName>
    </submittedName>
</protein>
<name>A0A1M2VHF8_TRAPU</name>
<proteinExistence type="predicted"/>
<evidence type="ECO:0000313" key="2">
    <source>
        <dbReference type="Proteomes" id="UP000184267"/>
    </source>
</evidence>
<dbReference type="AlphaFoldDB" id="A0A1M2VHF8"/>
<keyword evidence="2" id="KW-1185">Reference proteome</keyword>
<dbReference type="EMBL" id="MNAD01001225">
    <property type="protein sequence ID" value="OJT07035.1"/>
    <property type="molecule type" value="Genomic_DNA"/>
</dbReference>
<dbReference type="Proteomes" id="UP000184267">
    <property type="component" value="Unassembled WGS sequence"/>
</dbReference>
<accession>A0A1M2VHF8</accession>
<reference evidence="1 2" key="1">
    <citation type="submission" date="2016-10" db="EMBL/GenBank/DDBJ databases">
        <title>Genome sequence of the basidiomycete white-rot fungus Trametes pubescens.</title>
        <authorList>
            <person name="Makela M.R."/>
            <person name="Granchi Z."/>
            <person name="Peng M."/>
            <person name="De Vries R.P."/>
            <person name="Grigoriev I."/>
            <person name="Riley R."/>
            <person name="Hilden K."/>
        </authorList>
    </citation>
    <scope>NUCLEOTIDE SEQUENCE [LARGE SCALE GENOMIC DNA]</scope>
    <source>
        <strain evidence="1 2">FBCC735</strain>
    </source>
</reference>
<sequence>MDRLSISPPASPRRIALLGVGLEDGALAPVPIDDADESEVAVAGAPEIALETLEPAVVFKEVVEVVDDAPGPDVERSVMAEADELPDTLAEVAEAEADKVEGRLKLAVVTGRVDTESEDGAAPVPLGSLGFLIVKIPP</sequence>
<gene>
    <name evidence="1" type="ORF">TRAPUB_2066</name>
</gene>
<evidence type="ECO:0000313" key="1">
    <source>
        <dbReference type="EMBL" id="OJT07035.1"/>
    </source>
</evidence>
<organism evidence="1 2">
    <name type="scientific">Trametes pubescens</name>
    <name type="common">White-rot fungus</name>
    <dbReference type="NCBI Taxonomy" id="154538"/>
    <lineage>
        <taxon>Eukaryota</taxon>
        <taxon>Fungi</taxon>
        <taxon>Dikarya</taxon>
        <taxon>Basidiomycota</taxon>
        <taxon>Agaricomycotina</taxon>
        <taxon>Agaricomycetes</taxon>
        <taxon>Polyporales</taxon>
        <taxon>Polyporaceae</taxon>
        <taxon>Trametes</taxon>
    </lineage>
</organism>